<organism evidence="1">
    <name type="scientific">Physcomitrium patens</name>
    <name type="common">Spreading-leaved earth moss</name>
    <name type="synonym">Physcomitrella patens</name>
    <dbReference type="NCBI Taxonomy" id="3218"/>
    <lineage>
        <taxon>Eukaryota</taxon>
        <taxon>Viridiplantae</taxon>
        <taxon>Streptophyta</taxon>
        <taxon>Embryophyta</taxon>
        <taxon>Bryophyta</taxon>
        <taxon>Bryophytina</taxon>
        <taxon>Bryopsida</taxon>
        <taxon>Funariidae</taxon>
        <taxon>Funariales</taxon>
        <taxon>Funariaceae</taxon>
        <taxon>Physcomitrium</taxon>
    </lineage>
</organism>
<dbReference type="Proteomes" id="UP000006727">
    <property type="component" value="Chromosome 14"/>
</dbReference>
<accession>A0A2K1JH54</accession>
<evidence type="ECO:0000313" key="3">
    <source>
        <dbReference type="Proteomes" id="UP000006727"/>
    </source>
</evidence>
<reference evidence="1 3" key="1">
    <citation type="journal article" date="2008" name="Science">
        <title>The Physcomitrella genome reveals evolutionary insights into the conquest of land by plants.</title>
        <authorList>
            <person name="Rensing S."/>
            <person name="Lang D."/>
            <person name="Zimmer A."/>
            <person name="Terry A."/>
            <person name="Salamov A."/>
            <person name="Shapiro H."/>
            <person name="Nishiyama T."/>
            <person name="Perroud P.-F."/>
            <person name="Lindquist E."/>
            <person name="Kamisugi Y."/>
            <person name="Tanahashi T."/>
            <person name="Sakakibara K."/>
            <person name="Fujita T."/>
            <person name="Oishi K."/>
            <person name="Shin-I T."/>
            <person name="Kuroki Y."/>
            <person name="Toyoda A."/>
            <person name="Suzuki Y."/>
            <person name="Hashimoto A."/>
            <person name="Yamaguchi K."/>
            <person name="Sugano A."/>
            <person name="Kohara Y."/>
            <person name="Fujiyama A."/>
            <person name="Anterola A."/>
            <person name="Aoki S."/>
            <person name="Ashton N."/>
            <person name="Barbazuk W.B."/>
            <person name="Barker E."/>
            <person name="Bennetzen J."/>
            <person name="Bezanilla M."/>
            <person name="Blankenship R."/>
            <person name="Cho S.H."/>
            <person name="Dutcher S."/>
            <person name="Estelle M."/>
            <person name="Fawcett J.A."/>
            <person name="Gundlach H."/>
            <person name="Hanada K."/>
            <person name="Heyl A."/>
            <person name="Hicks K.A."/>
            <person name="Hugh J."/>
            <person name="Lohr M."/>
            <person name="Mayer K."/>
            <person name="Melkozernov A."/>
            <person name="Murata T."/>
            <person name="Nelson D."/>
            <person name="Pils B."/>
            <person name="Prigge M."/>
            <person name="Reiss B."/>
            <person name="Renner T."/>
            <person name="Rombauts S."/>
            <person name="Rushton P."/>
            <person name="Sanderfoot A."/>
            <person name="Schween G."/>
            <person name="Shiu S.-H."/>
            <person name="Stueber K."/>
            <person name="Theodoulou F.L."/>
            <person name="Tu H."/>
            <person name="Van de Peer Y."/>
            <person name="Verrier P.J."/>
            <person name="Waters E."/>
            <person name="Wood A."/>
            <person name="Yang L."/>
            <person name="Cove D."/>
            <person name="Cuming A."/>
            <person name="Hasebe M."/>
            <person name="Lucas S."/>
            <person name="Mishler D.B."/>
            <person name="Reski R."/>
            <person name="Grigoriev I."/>
            <person name="Quatrano R.S."/>
            <person name="Boore J.L."/>
        </authorList>
    </citation>
    <scope>NUCLEOTIDE SEQUENCE [LARGE SCALE GENOMIC DNA]</scope>
    <source>
        <strain evidence="2 3">cv. Gransden 2004</strain>
    </source>
</reference>
<dbReference type="Gramene" id="Pp3c14_9939V3.1">
    <property type="protein sequence ID" value="Pp3c14_9939V3.1"/>
    <property type="gene ID" value="Pp3c14_9939"/>
</dbReference>
<dbReference type="EMBL" id="ABEU02000014">
    <property type="protein sequence ID" value="PNR40885.1"/>
    <property type="molecule type" value="Genomic_DNA"/>
</dbReference>
<sequence>MTQLSHSRHEDPCLHVCACVCVCVFPNSRVPLECFSASMCSVALCPPANPKGTKSIAGSGCGLDCVLGWQNDGAWDGEKVQEGFCLQRRIRKPRGRMRMWSH</sequence>
<name>A0A2K1JH54_PHYPA</name>
<keyword evidence="3" id="KW-1185">Reference proteome</keyword>
<proteinExistence type="predicted"/>
<reference evidence="1 3" key="2">
    <citation type="journal article" date="2018" name="Plant J.">
        <title>The Physcomitrella patens chromosome-scale assembly reveals moss genome structure and evolution.</title>
        <authorList>
            <person name="Lang D."/>
            <person name="Ullrich K.K."/>
            <person name="Murat F."/>
            <person name="Fuchs J."/>
            <person name="Jenkins J."/>
            <person name="Haas F.B."/>
            <person name="Piednoel M."/>
            <person name="Gundlach H."/>
            <person name="Van Bel M."/>
            <person name="Meyberg R."/>
            <person name="Vives C."/>
            <person name="Morata J."/>
            <person name="Symeonidi A."/>
            <person name="Hiss M."/>
            <person name="Muchero W."/>
            <person name="Kamisugi Y."/>
            <person name="Saleh O."/>
            <person name="Blanc G."/>
            <person name="Decker E.L."/>
            <person name="van Gessel N."/>
            <person name="Grimwood J."/>
            <person name="Hayes R.D."/>
            <person name="Graham S.W."/>
            <person name="Gunter L.E."/>
            <person name="McDaniel S.F."/>
            <person name="Hoernstein S.N.W."/>
            <person name="Larsson A."/>
            <person name="Li F.W."/>
            <person name="Perroud P.F."/>
            <person name="Phillips J."/>
            <person name="Ranjan P."/>
            <person name="Rokshar D.S."/>
            <person name="Rothfels C.J."/>
            <person name="Schneider L."/>
            <person name="Shu S."/>
            <person name="Stevenson D.W."/>
            <person name="Thummler F."/>
            <person name="Tillich M."/>
            <person name="Villarreal Aguilar J.C."/>
            <person name="Widiez T."/>
            <person name="Wong G.K."/>
            <person name="Wymore A."/>
            <person name="Zhang Y."/>
            <person name="Zimmer A.D."/>
            <person name="Quatrano R.S."/>
            <person name="Mayer K.F.X."/>
            <person name="Goodstein D."/>
            <person name="Casacuberta J.M."/>
            <person name="Vandepoele K."/>
            <person name="Reski R."/>
            <person name="Cuming A.C."/>
            <person name="Tuskan G.A."/>
            <person name="Maumus F."/>
            <person name="Salse J."/>
            <person name="Schmutz J."/>
            <person name="Rensing S.A."/>
        </authorList>
    </citation>
    <scope>NUCLEOTIDE SEQUENCE [LARGE SCALE GENOMIC DNA]</scope>
    <source>
        <strain evidence="2 3">cv. Gransden 2004</strain>
    </source>
</reference>
<evidence type="ECO:0000313" key="2">
    <source>
        <dbReference type="EnsemblPlants" id="Pp3c14_9939V3.1"/>
    </source>
</evidence>
<reference evidence="2" key="3">
    <citation type="submission" date="2020-12" db="UniProtKB">
        <authorList>
            <consortium name="EnsemblPlants"/>
        </authorList>
    </citation>
    <scope>IDENTIFICATION</scope>
</reference>
<evidence type="ECO:0000313" key="1">
    <source>
        <dbReference type="EMBL" id="PNR40885.1"/>
    </source>
</evidence>
<dbReference type="EnsemblPlants" id="Pp3c14_9939V3.1">
    <property type="protein sequence ID" value="Pp3c14_9939V3.1"/>
    <property type="gene ID" value="Pp3c14_9939"/>
</dbReference>
<gene>
    <name evidence="1" type="ORF">PHYPA_018288</name>
</gene>
<dbReference type="AlphaFoldDB" id="A0A2K1JH54"/>
<dbReference type="InParanoid" id="A0A2K1JH54"/>
<protein>
    <submittedName>
        <fullName evidence="1 2">Uncharacterized protein</fullName>
    </submittedName>
</protein>